<dbReference type="PANTHER" id="PTHR46233">
    <property type="entry name" value="HYDROXYACYLGLUTATHIONE HYDROLASE GLOC"/>
    <property type="match status" value="1"/>
</dbReference>
<dbReference type="InterPro" id="IPR001279">
    <property type="entry name" value="Metallo-B-lactamas"/>
</dbReference>
<feature type="domain" description="Metallo-beta-lactamase" evidence="1">
    <location>
        <begin position="20"/>
        <end position="183"/>
    </location>
</feature>
<evidence type="ECO:0000313" key="2">
    <source>
        <dbReference type="EMBL" id="AZA09377.1"/>
    </source>
</evidence>
<evidence type="ECO:0000259" key="1">
    <source>
        <dbReference type="SMART" id="SM00849"/>
    </source>
</evidence>
<dbReference type="InterPro" id="IPR051453">
    <property type="entry name" value="MBL_Glyoxalase_II"/>
</dbReference>
<dbReference type="InterPro" id="IPR036866">
    <property type="entry name" value="RibonucZ/Hydroxyglut_hydro"/>
</dbReference>
<sequence>MSENQQPKTILDQISVSDMDNNCYLLVRGDQALLIDAADNTEALLALAKRHNASITAVVTTHQHWDHVRALEELLERTDATHIAPAPDADALPAKVDIALEQGDALDFEGLQLEAHILRGHTPGGLALSCQIDGTTHLFVGDSLFPGGVGKTNSPKEFEQLFSDVKEQLFDVYPDDAIVHPGHGKPTMLGAEHPQLDQWRERGY</sequence>
<protein>
    <submittedName>
        <fullName evidence="2">Putative metallo-hydrolase</fullName>
        <ecNumber evidence="2">3.-.-.-</ecNumber>
    </submittedName>
</protein>
<dbReference type="KEGG" id="cpso:CPPEL_06310"/>
<dbReference type="EC" id="3.-.-.-" evidence="2"/>
<dbReference type="Pfam" id="PF00753">
    <property type="entry name" value="Lactamase_B"/>
    <property type="match status" value="1"/>
</dbReference>
<dbReference type="RefSeq" id="WP_245990403.1">
    <property type="nucleotide sequence ID" value="NZ_CP033898.1"/>
</dbReference>
<gene>
    <name evidence="2" type="ORF">CPPEL_06310</name>
</gene>
<keyword evidence="3" id="KW-1185">Reference proteome</keyword>
<dbReference type="SUPFAM" id="SSF56281">
    <property type="entry name" value="Metallo-hydrolase/oxidoreductase"/>
    <property type="match status" value="1"/>
</dbReference>
<evidence type="ECO:0000313" key="3">
    <source>
        <dbReference type="Proteomes" id="UP000271426"/>
    </source>
</evidence>
<accession>A0A3G6IUW0</accession>
<dbReference type="PANTHER" id="PTHR46233:SF1">
    <property type="entry name" value="CONSERVED PROTEIN"/>
    <property type="match status" value="1"/>
</dbReference>
<dbReference type="SMART" id="SM00849">
    <property type="entry name" value="Lactamase_B"/>
    <property type="match status" value="1"/>
</dbReference>
<organism evidence="2 3">
    <name type="scientific">Corynebacterium pseudopelargi</name>
    <dbReference type="NCBI Taxonomy" id="2080757"/>
    <lineage>
        <taxon>Bacteria</taxon>
        <taxon>Bacillati</taxon>
        <taxon>Actinomycetota</taxon>
        <taxon>Actinomycetes</taxon>
        <taxon>Mycobacteriales</taxon>
        <taxon>Corynebacteriaceae</taxon>
        <taxon>Corynebacterium</taxon>
    </lineage>
</organism>
<dbReference type="AlphaFoldDB" id="A0A3G6IUW0"/>
<proteinExistence type="predicted"/>
<reference evidence="2 3" key="1">
    <citation type="submission" date="2018-11" db="EMBL/GenBank/DDBJ databases">
        <authorList>
            <person name="Kleinhagauer T."/>
            <person name="Glaeser S.P."/>
            <person name="Spergser J."/>
            <person name="Ruckert C."/>
            <person name="Kaempfer P."/>
            <person name="Busse H.-J."/>
        </authorList>
    </citation>
    <scope>NUCLEOTIDE SEQUENCE [LARGE SCALE GENOMIC DNA]</scope>
    <source>
        <strain evidence="2 3">812CH</strain>
    </source>
</reference>
<keyword evidence="2" id="KW-0378">Hydrolase</keyword>
<dbReference type="GO" id="GO:0016787">
    <property type="term" value="F:hydrolase activity"/>
    <property type="evidence" value="ECO:0007669"/>
    <property type="project" value="UniProtKB-KW"/>
</dbReference>
<dbReference type="Gene3D" id="3.60.15.10">
    <property type="entry name" value="Ribonuclease Z/Hydroxyacylglutathione hydrolase-like"/>
    <property type="match status" value="1"/>
</dbReference>
<dbReference type="CDD" id="cd06262">
    <property type="entry name" value="metallo-hydrolase-like_MBL-fold"/>
    <property type="match status" value="1"/>
</dbReference>
<dbReference type="Proteomes" id="UP000271426">
    <property type="component" value="Chromosome"/>
</dbReference>
<name>A0A3G6IUW0_9CORY</name>
<dbReference type="EMBL" id="CP033898">
    <property type="protein sequence ID" value="AZA09377.1"/>
    <property type="molecule type" value="Genomic_DNA"/>
</dbReference>